<dbReference type="GO" id="GO:0005829">
    <property type="term" value="C:cytosol"/>
    <property type="evidence" value="ECO:0007669"/>
    <property type="project" value="TreeGrafter"/>
</dbReference>
<reference evidence="9 10" key="3">
    <citation type="submission" date="2019-11" db="EMBL/GenBank/DDBJ databases">
        <title>Type strains purchased from KCTC, JCM and DSMZ.</title>
        <authorList>
            <person name="Lu H."/>
        </authorList>
    </citation>
    <scope>NUCLEOTIDE SEQUENCE [LARGE SCALE GENOMIC DNA]</scope>
    <source>
        <strain evidence="9 10">KCTC 52429</strain>
    </source>
</reference>
<organism evidence="9 10">
    <name type="scientific">Pseudoduganella buxea</name>
    <dbReference type="NCBI Taxonomy" id="1949069"/>
    <lineage>
        <taxon>Bacteria</taxon>
        <taxon>Pseudomonadati</taxon>
        <taxon>Pseudomonadota</taxon>
        <taxon>Betaproteobacteria</taxon>
        <taxon>Burkholderiales</taxon>
        <taxon>Oxalobacteraceae</taxon>
        <taxon>Telluria group</taxon>
        <taxon>Pseudoduganella</taxon>
    </lineage>
</organism>
<dbReference type="EMBL" id="BMKG01000007">
    <property type="protein sequence ID" value="GGB98769.1"/>
    <property type="molecule type" value="Genomic_DNA"/>
</dbReference>
<evidence type="ECO:0000256" key="3">
    <source>
        <dbReference type="ARBA" id="ARBA00012098"/>
    </source>
</evidence>
<protein>
    <recommendedName>
        <fullName evidence="4 7">dTDP-4-dehydrorhamnose 3,5-epimerase</fullName>
        <ecNumber evidence="3 7">5.1.3.13</ecNumber>
    </recommendedName>
    <alternativeName>
        <fullName evidence="7">Thymidine diphospho-4-keto-rhamnose 3,5-epimerase</fullName>
    </alternativeName>
</protein>
<dbReference type="PANTHER" id="PTHR21047:SF2">
    <property type="entry name" value="THYMIDINE DIPHOSPHO-4-KETO-RHAMNOSE 3,5-EPIMERASE"/>
    <property type="match status" value="1"/>
</dbReference>
<dbReference type="CDD" id="cd00438">
    <property type="entry name" value="cupin_RmlC"/>
    <property type="match status" value="1"/>
</dbReference>
<comment type="subunit">
    <text evidence="7">Homodimer.</text>
</comment>
<evidence type="ECO:0000313" key="8">
    <source>
        <dbReference type="EMBL" id="GGB98769.1"/>
    </source>
</evidence>
<comment type="catalytic activity">
    <reaction evidence="1 7">
        <text>dTDP-4-dehydro-6-deoxy-alpha-D-glucose = dTDP-4-dehydro-beta-L-rhamnose</text>
        <dbReference type="Rhea" id="RHEA:16969"/>
        <dbReference type="ChEBI" id="CHEBI:57649"/>
        <dbReference type="ChEBI" id="CHEBI:62830"/>
        <dbReference type="EC" id="5.1.3.13"/>
    </reaction>
</comment>
<reference evidence="11" key="2">
    <citation type="journal article" date="2019" name="Int. J. Syst. Evol. Microbiol.">
        <title>The Global Catalogue of Microorganisms (GCM) 10K type strain sequencing project: providing services to taxonomists for standard genome sequencing and annotation.</title>
        <authorList>
            <consortium name="The Broad Institute Genomics Platform"/>
            <consortium name="The Broad Institute Genome Sequencing Center for Infectious Disease"/>
            <person name="Wu L."/>
            <person name="Ma J."/>
        </authorList>
    </citation>
    <scope>NUCLEOTIDE SEQUENCE [LARGE SCALE GENOMIC DNA]</scope>
    <source>
        <strain evidence="11">CGMCC 1.15931</strain>
    </source>
</reference>
<dbReference type="SUPFAM" id="SSF51182">
    <property type="entry name" value="RmlC-like cupins"/>
    <property type="match status" value="1"/>
</dbReference>
<dbReference type="Proteomes" id="UP000622638">
    <property type="component" value="Unassembled WGS sequence"/>
</dbReference>
<dbReference type="RefSeq" id="WP_155469189.1">
    <property type="nucleotide sequence ID" value="NZ_BMKG01000007.1"/>
</dbReference>
<feature type="site" description="Participates in a stacking interaction with the thymidine ring of dTDP-4-oxo-6-deoxyglucose" evidence="6">
    <location>
        <position position="137"/>
    </location>
</feature>
<dbReference type="Pfam" id="PF00908">
    <property type="entry name" value="dTDP_sugar_isom"/>
    <property type="match status" value="1"/>
</dbReference>
<comment type="pathway">
    <text evidence="7">Carbohydrate biosynthesis; dTDP-L-rhamnose biosynthesis.</text>
</comment>
<dbReference type="Proteomes" id="UP000430634">
    <property type="component" value="Unassembled WGS sequence"/>
</dbReference>
<dbReference type="EMBL" id="WNKZ01000006">
    <property type="protein sequence ID" value="MTV51845.1"/>
    <property type="molecule type" value="Genomic_DNA"/>
</dbReference>
<keyword evidence="7 9" id="KW-0413">Isomerase</keyword>
<dbReference type="Gene3D" id="2.60.120.10">
    <property type="entry name" value="Jelly Rolls"/>
    <property type="match status" value="1"/>
</dbReference>
<feature type="active site" description="Proton donor" evidence="5">
    <location>
        <position position="131"/>
    </location>
</feature>
<accession>A0A6I3ST87</accession>
<evidence type="ECO:0000256" key="1">
    <source>
        <dbReference type="ARBA" id="ARBA00001298"/>
    </source>
</evidence>
<comment type="caution">
    <text evidence="9">The sequence shown here is derived from an EMBL/GenBank/DDBJ whole genome shotgun (WGS) entry which is preliminary data.</text>
</comment>
<reference evidence="8" key="4">
    <citation type="submission" date="2024-05" db="EMBL/GenBank/DDBJ databases">
        <authorList>
            <person name="Sun Q."/>
            <person name="Zhou Y."/>
        </authorList>
    </citation>
    <scope>NUCLEOTIDE SEQUENCE</scope>
    <source>
        <strain evidence="8">CGMCC 1.15931</strain>
    </source>
</reference>
<dbReference type="AlphaFoldDB" id="A0A6I3ST87"/>
<evidence type="ECO:0000313" key="11">
    <source>
        <dbReference type="Proteomes" id="UP000622638"/>
    </source>
</evidence>
<dbReference type="GO" id="GO:0000271">
    <property type="term" value="P:polysaccharide biosynthetic process"/>
    <property type="evidence" value="ECO:0007669"/>
    <property type="project" value="TreeGrafter"/>
</dbReference>
<comment type="function">
    <text evidence="2 7">Catalyzes the epimerization of the C3' and C5'positions of dTDP-6-deoxy-D-xylo-4-hexulose, forming dTDP-6-deoxy-L-lyxo-4-hexulose.</text>
</comment>
<evidence type="ECO:0000256" key="7">
    <source>
        <dbReference type="RuleBase" id="RU364069"/>
    </source>
</evidence>
<comment type="similarity">
    <text evidence="7">Belongs to the dTDP-4-dehydrorhamnose 3,5-epimerase family.</text>
</comment>
<sequence>MKVIPTPIEGLLVIEPTVFGDDRGYFYESFNAARFADLTGVRLDFVQDNHSRSARHVLRGLHYQIKQPQGKLVRVVNGSVFDVAVDLRKSSATFGKWFGVELSAENKRQLWIPPGFAHGFAVTSEFAEFLYKATDYYAPEHERALLWNDPAVGIEWPLDGTPLLSAKDQKALPLADVETFA</sequence>
<proteinExistence type="inferred from homology"/>
<gene>
    <name evidence="9" type="primary">rfbC</name>
    <name evidence="8" type="synonym">rfbC-1</name>
    <name evidence="8" type="ORF">GCM10011572_20890</name>
    <name evidence="9" type="ORF">GM672_03760</name>
</gene>
<evidence type="ECO:0000313" key="10">
    <source>
        <dbReference type="Proteomes" id="UP000430634"/>
    </source>
</evidence>
<dbReference type="PANTHER" id="PTHR21047">
    <property type="entry name" value="DTDP-6-DEOXY-D-GLUCOSE-3,5 EPIMERASE"/>
    <property type="match status" value="1"/>
</dbReference>
<dbReference type="GO" id="GO:0019305">
    <property type="term" value="P:dTDP-rhamnose biosynthetic process"/>
    <property type="evidence" value="ECO:0007669"/>
    <property type="project" value="UniProtKB-UniRule"/>
</dbReference>
<dbReference type="NCBIfam" id="TIGR01221">
    <property type="entry name" value="rmlC"/>
    <property type="match status" value="1"/>
</dbReference>
<evidence type="ECO:0000256" key="4">
    <source>
        <dbReference type="ARBA" id="ARBA00019595"/>
    </source>
</evidence>
<dbReference type="InterPro" id="IPR014710">
    <property type="entry name" value="RmlC-like_jellyroll"/>
</dbReference>
<dbReference type="GO" id="GO:0008830">
    <property type="term" value="F:dTDP-4-dehydrorhamnose 3,5-epimerase activity"/>
    <property type="evidence" value="ECO:0007669"/>
    <property type="project" value="UniProtKB-UniRule"/>
</dbReference>
<dbReference type="InterPro" id="IPR011051">
    <property type="entry name" value="RmlC_Cupin_sf"/>
</dbReference>
<feature type="active site" description="Proton acceptor" evidence="5">
    <location>
        <position position="62"/>
    </location>
</feature>
<evidence type="ECO:0000256" key="5">
    <source>
        <dbReference type="PIRSR" id="PIRSR600888-1"/>
    </source>
</evidence>
<reference evidence="8" key="1">
    <citation type="journal article" date="2014" name="Int. J. Syst. Evol. Microbiol.">
        <title>Complete genome of a new Firmicutes species belonging to the dominant human colonic microbiota ('Ruminococcus bicirculans') reveals two chromosomes and a selective capacity to utilize plant glucans.</title>
        <authorList>
            <consortium name="NISC Comparative Sequencing Program"/>
            <person name="Wegmann U."/>
            <person name="Louis P."/>
            <person name="Goesmann A."/>
            <person name="Henrissat B."/>
            <person name="Duncan S.H."/>
            <person name="Flint H.J."/>
        </authorList>
    </citation>
    <scope>NUCLEOTIDE SEQUENCE</scope>
    <source>
        <strain evidence="8">CGMCC 1.15931</strain>
    </source>
</reference>
<dbReference type="EC" id="5.1.3.13" evidence="3 7"/>
<evidence type="ECO:0000256" key="2">
    <source>
        <dbReference type="ARBA" id="ARBA00001997"/>
    </source>
</evidence>
<keyword evidence="11" id="KW-1185">Reference proteome</keyword>
<evidence type="ECO:0000256" key="6">
    <source>
        <dbReference type="PIRSR" id="PIRSR600888-3"/>
    </source>
</evidence>
<dbReference type="OrthoDB" id="9800680at2"/>
<evidence type="ECO:0000313" key="9">
    <source>
        <dbReference type="EMBL" id="MTV51845.1"/>
    </source>
</evidence>
<name>A0A6I3ST87_9BURK</name>
<dbReference type="UniPathway" id="UPA00124"/>
<dbReference type="InterPro" id="IPR000888">
    <property type="entry name" value="RmlC-like"/>
</dbReference>